<evidence type="ECO:0000313" key="2">
    <source>
        <dbReference type="Proteomes" id="UP000722750"/>
    </source>
</evidence>
<gene>
    <name evidence="1" type="ORF">MAG551_00041</name>
</gene>
<name>A0A941W1Q7_9BACT</name>
<comment type="caution">
    <text evidence="1">The sequence shown here is derived from an EMBL/GenBank/DDBJ whole genome shotgun (WGS) entry which is preliminary data.</text>
</comment>
<organism evidence="1 2">
    <name type="scientific">Candidatus Scalindua arabica</name>
    <dbReference type="NCBI Taxonomy" id="1127984"/>
    <lineage>
        <taxon>Bacteria</taxon>
        <taxon>Pseudomonadati</taxon>
        <taxon>Planctomycetota</taxon>
        <taxon>Candidatus Brocadiia</taxon>
        <taxon>Candidatus Brocadiales</taxon>
        <taxon>Candidatus Scalinduaceae</taxon>
        <taxon>Candidatus Scalindua</taxon>
    </lineage>
</organism>
<sequence length="66" mass="7686">MSTVGEIKEAIETLPEKDYIQLRQWFSEKDWGKWDKQILADSEAGTLDFLIKEALEEKSKGKLKEL</sequence>
<proteinExistence type="predicted"/>
<reference evidence="1" key="1">
    <citation type="journal article" date="2021" name="ISME J.">
        <title>Fine-scale metabolic discontinuity in a stratified prokaryote microbiome of a Red Sea deep halocline.</title>
        <authorList>
            <person name="Michoud G."/>
            <person name="Ngugi D.K."/>
            <person name="Barozzi A."/>
            <person name="Merlino G."/>
            <person name="Calleja M.L."/>
            <person name="Delgado-Huertas A."/>
            <person name="Moran X.A.G."/>
            <person name="Daffonchio D."/>
        </authorList>
    </citation>
    <scope>NUCLEOTIDE SEQUENCE</scope>
    <source>
        <strain evidence="1">SuakinDeep_MAG55_1</strain>
    </source>
</reference>
<dbReference type="Proteomes" id="UP000722750">
    <property type="component" value="Unassembled WGS sequence"/>
</dbReference>
<dbReference type="EMBL" id="JAANXD010000001">
    <property type="protein sequence ID" value="MBS1257006.1"/>
    <property type="molecule type" value="Genomic_DNA"/>
</dbReference>
<evidence type="ECO:0000313" key="1">
    <source>
        <dbReference type="EMBL" id="MBS1257006.1"/>
    </source>
</evidence>
<accession>A0A941W1Q7</accession>
<protein>
    <submittedName>
        <fullName evidence="1">Uncharacterized protein</fullName>
    </submittedName>
</protein>
<dbReference type="AlphaFoldDB" id="A0A941W1Q7"/>